<sequence length="434" mass="49257">MIPEEGEDRLELDVYHTLLIGITQMFLGSYVFMLIDFRKPVQLWQRRWIVTAVMIVGSNLVGLLFFQFWKIYYRVAAMTVTFPYILVTLLCSRQRDFRAVFSIATGLFVGCTGTIAALLAEPFLGYDTYYTLVVRTIFFFLMAIVLRRFKTAYKKMLVQLDRGWGVLSIIPVVTFLLMLHIVTTIVPADYPTAMMMAVGLLAVCSSAYYLMYLFFEHIQKETAANNERDMLKLRLSALQSRTESVKAAEQAVRTERHDLRHRLQTVKELVDRGDRAAALDFLEAAQQRLETKKEIHWCRPPVLDAVFSSYFDQARRRGIHVDAKISLADTLPVDEGELAIVLANVLENAIHANMELSPEKREIGCKVMGSPSLMLEVVNPCAGTVLFDEQGLPVAKEQGHGMGVQSVAAFCAKYDAVYQFTQEEDGSFRLRLVL</sequence>
<dbReference type="InterPro" id="IPR016120">
    <property type="entry name" value="Sig_transdc_His_kin_SpoOB"/>
</dbReference>
<feature type="transmembrane region" description="Helical" evidence="4">
    <location>
        <begin position="166"/>
        <end position="188"/>
    </location>
</feature>
<comment type="caution">
    <text evidence="6">The sequence shown here is derived from an EMBL/GenBank/DDBJ whole genome shotgun (WGS) entry which is preliminary data.</text>
</comment>
<dbReference type="InterPro" id="IPR032834">
    <property type="entry name" value="NatK-like_C"/>
</dbReference>
<evidence type="ECO:0000313" key="6">
    <source>
        <dbReference type="EMBL" id="MBM6878070.1"/>
    </source>
</evidence>
<dbReference type="PANTHER" id="PTHR40448">
    <property type="entry name" value="TWO-COMPONENT SENSOR HISTIDINE KINASE"/>
    <property type="match status" value="1"/>
</dbReference>
<evidence type="ECO:0000259" key="5">
    <source>
        <dbReference type="Pfam" id="PF14501"/>
    </source>
</evidence>
<dbReference type="Proteomes" id="UP000729290">
    <property type="component" value="Unassembled WGS sequence"/>
</dbReference>
<evidence type="ECO:0000256" key="4">
    <source>
        <dbReference type="SAM" id="Phobius"/>
    </source>
</evidence>
<feature type="transmembrane region" description="Helical" evidence="4">
    <location>
        <begin position="194"/>
        <end position="215"/>
    </location>
</feature>
<keyword evidence="4" id="KW-0812">Transmembrane</keyword>
<feature type="transmembrane region" description="Helical" evidence="4">
    <location>
        <begin position="47"/>
        <end position="65"/>
    </location>
</feature>
<keyword evidence="1" id="KW-0597">Phosphoprotein</keyword>
<feature type="domain" description="Sensor histidine kinase NatK-like C-terminal" evidence="5">
    <location>
        <begin position="338"/>
        <end position="433"/>
    </location>
</feature>
<dbReference type="Pfam" id="PF14501">
    <property type="entry name" value="HATPase_c_5"/>
    <property type="match status" value="1"/>
</dbReference>
<feature type="transmembrane region" description="Helical" evidence="4">
    <location>
        <begin position="126"/>
        <end position="146"/>
    </location>
</feature>
<protein>
    <submittedName>
        <fullName evidence="6">Sensor histidine kinase</fullName>
    </submittedName>
</protein>
<name>A0ABS2GAK3_9FIRM</name>
<evidence type="ECO:0000256" key="3">
    <source>
        <dbReference type="ARBA" id="ARBA00022777"/>
    </source>
</evidence>
<dbReference type="GO" id="GO:0016301">
    <property type="term" value="F:kinase activity"/>
    <property type="evidence" value="ECO:0007669"/>
    <property type="project" value="UniProtKB-KW"/>
</dbReference>
<keyword evidence="4" id="KW-1133">Transmembrane helix</keyword>
<dbReference type="Gene3D" id="3.30.565.10">
    <property type="entry name" value="Histidine kinase-like ATPase, C-terminal domain"/>
    <property type="match status" value="1"/>
</dbReference>
<accession>A0ABS2GAK3</accession>
<dbReference type="PANTHER" id="PTHR40448:SF1">
    <property type="entry name" value="TWO-COMPONENT SENSOR HISTIDINE KINASE"/>
    <property type="match status" value="1"/>
</dbReference>
<keyword evidence="7" id="KW-1185">Reference proteome</keyword>
<proteinExistence type="predicted"/>
<dbReference type="InterPro" id="IPR036890">
    <property type="entry name" value="HATPase_C_sf"/>
</dbReference>
<gene>
    <name evidence="6" type="ORF">H9X83_07835</name>
</gene>
<evidence type="ECO:0000313" key="7">
    <source>
        <dbReference type="Proteomes" id="UP000729290"/>
    </source>
</evidence>
<keyword evidence="2" id="KW-0808">Transferase</keyword>
<evidence type="ECO:0000256" key="2">
    <source>
        <dbReference type="ARBA" id="ARBA00022679"/>
    </source>
</evidence>
<organism evidence="6 7">
    <name type="scientific">Anaerotignum lactatifermentans</name>
    <dbReference type="NCBI Taxonomy" id="160404"/>
    <lineage>
        <taxon>Bacteria</taxon>
        <taxon>Bacillati</taxon>
        <taxon>Bacillota</taxon>
        <taxon>Clostridia</taxon>
        <taxon>Lachnospirales</taxon>
        <taxon>Anaerotignaceae</taxon>
        <taxon>Anaerotignum</taxon>
    </lineage>
</organism>
<reference evidence="6 7" key="1">
    <citation type="journal article" date="2021" name="Sci. Rep.">
        <title>The distribution of antibiotic resistance genes in chicken gut microbiota commensals.</title>
        <authorList>
            <person name="Juricova H."/>
            <person name="Matiasovicova J."/>
            <person name="Kubasova T."/>
            <person name="Cejkova D."/>
            <person name="Rychlik I."/>
        </authorList>
    </citation>
    <scope>NUCLEOTIDE SEQUENCE [LARGE SCALE GENOMIC DNA]</scope>
    <source>
        <strain evidence="6 7">An431b</strain>
    </source>
</reference>
<feature type="transmembrane region" description="Helical" evidence="4">
    <location>
        <begin position="71"/>
        <end position="92"/>
    </location>
</feature>
<feature type="transmembrane region" description="Helical" evidence="4">
    <location>
        <begin position="99"/>
        <end position="120"/>
    </location>
</feature>
<dbReference type="RefSeq" id="WP_205133714.1">
    <property type="nucleotide sequence ID" value="NZ_JACSNT010000008.1"/>
</dbReference>
<feature type="transmembrane region" description="Helical" evidence="4">
    <location>
        <begin position="14"/>
        <end position="35"/>
    </location>
</feature>
<dbReference type="EMBL" id="JACSNV010000009">
    <property type="protein sequence ID" value="MBM6878070.1"/>
    <property type="molecule type" value="Genomic_DNA"/>
</dbReference>
<dbReference type="SUPFAM" id="SSF55874">
    <property type="entry name" value="ATPase domain of HSP90 chaperone/DNA topoisomerase II/histidine kinase"/>
    <property type="match status" value="1"/>
</dbReference>
<dbReference type="SUPFAM" id="SSF55890">
    <property type="entry name" value="Sporulation response regulatory protein Spo0B"/>
    <property type="match status" value="1"/>
</dbReference>
<keyword evidence="3 6" id="KW-0418">Kinase</keyword>
<keyword evidence="4" id="KW-0472">Membrane</keyword>
<evidence type="ECO:0000256" key="1">
    <source>
        <dbReference type="ARBA" id="ARBA00022553"/>
    </source>
</evidence>